<dbReference type="CDD" id="cd00311">
    <property type="entry name" value="TIM"/>
    <property type="match status" value="1"/>
</dbReference>
<organism evidence="4 5">
    <name type="scientific">Mycoplasma todarodis</name>
    <dbReference type="NCBI Taxonomy" id="1937191"/>
    <lineage>
        <taxon>Bacteria</taxon>
        <taxon>Bacillati</taxon>
        <taxon>Mycoplasmatota</taxon>
        <taxon>Mollicutes</taxon>
        <taxon>Mycoplasmataceae</taxon>
        <taxon>Mycoplasma</taxon>
    </lineage>
</organism>
<accession>A0A4V2NHW0</accession>
<dbReference type="GO" id="GO:0046166">
    <property type="term" value="P:glyceraldehyde-3-phosphate biosynthetic process"/>
    <property type="evidence" value="ECO:0007669"/>
    <property type="project" value="TreeGrafter"/>
</dbReference>
<evidence type="ECO:0000313" key="4">
    <source>
        <dbReference type="EMBL" id="TCG10368.1"/>
    </source>
</evidence>
<comment type="subunit">
    <text evidence="3">Homodimer.</text>
</comment>
<dbReference type="UniPathway" id="UPA00138"/>
<dbReference type="InterPro" id="IPR035990">
    <property type="entry name" value="TIM_sf"/>
</dbReference>
<gene>
    <name evidence="4" type="primary">tpiA</name>
    <name evidence="4" type="ORF">C4B25_04515</name>
</gene>
<keyword evidence="5" id="KW-1185">Reference proteome</keyword>
<keyword evidence="3" id="KW-0324">Glycolysis</keyword>
<comment type="catalytic activity">
    <reaction evidence="3">
        <text>D-glyceraldehyde 3-phosphate = dihydroxyacetone phosphate</text>
        <dbReference type="Rhea" id="RHEA:18585"/>
        <dbReference type="ChEBI" id="CHEBI:57642"/>
        <dbReference type="ChEBI" id="CHEBI:59776"/>
        <dbReference type="EC" id="5.3.1.1"/>
    </reaction>
</comment>
<keyword evidence="2 3" id="KW-0413">Isomerase</keyword>
<protein>
    <recommendedName>
        <fullName evidence="3">Triosephosphate isomerase</fullName>
        <ecNumber evidence="3">5.3.1.1</ecNumber>
    </recommendedName>
</protein>
<dbReference type="SUPFAM" id="SSF51351">
    <property type="entry name" value="Triosephosphate isomerase (TIM)"/>
    <property type="match status" value="1"/>
</dbReference>
<dbReference type="GO" id="GO:0006096">
    <property type="term" value="P:glycolytic process"/>
    <property type="evidence" value="ECO:0007669"/>
    <property type="project" value="UniProtKB-UniRule"/>
</dbReference>
<dbReference type="NCBIfam" id="TIGR00419">
    <property type="entry name" value="tim"/>
    <property type="match status" value="1"/>
</dbReference>
<reference evidence="4 5" key="1">
    <citation type="submission" date="2018-02" db="EMBL/GenBank/DDBJ databases">
        <title>Mycoplasma marinum and Mycoplasma todarodis sp. nov., moderately halophilic and psychrotolerant mycoplasmas isolated from cephalopods.</title>
        <authorList>
            <person name="Viver T."/>
        </authorList>
    </citation>
    <scope>NUCLEOTIDE SEQUENCE [LARGE SCALE GENOMIC DNA]</scope>
    <source>
        <strain evidence="4 5">5H</strain>
    </source>
</reference>
<evidence type="ECO:0000313" key="5">
    <source>
        <dbReference type="Proteomes" id="UP000291072"/>
    </source>
</evidence>
<comment type="similarity">
    <text evidence="1 3">Belongs to the triosephosphate isomerase family.</text>
</comment>
<dbReference type="RefSeq" id="WP_131613928.1">
    <property type="nucleotide sequence ID" value="NZ_PSZP01000055.1"/>
</dbReference>
<dbReference type="Gene3D" id="3.20.20.70">
    <property type="entry name" value="Aldolase class I"/>
    <property type="match status" value="1"/>
</dbReference>
<dbReference type="InterPro" id="IPR020861">
    <property type="entry name" value="Triosephosphate_isomerase_AS"/>
</dbReference>
<keyword evidence="3" id="KW-0312">Gluconeogenesis</keyword>
<sequence length="199" mass="21250">MRNQVIVGNWKMNKTPAEAKAFMEEFNTLFEANKDKIASTMKFGIGAPAVDLATVSGEAKGEFIVAAENMHFEANGAFTGELSVEMIKAAGSNAVILGHSERRAMFNETDADVNKKAKVALANDVTPIVCVGETLAEYEAGKSKDVVKASTLASLEGITDWANVVIAYEPVWAIGTGKTATAAYAEEMCAFIRSITSEE</sequence>
<proteinExistence type="inferred from homology"/>
<dbReference type="EC" id="5.3.1.1" evidence="3"/>
<dbReference type="GO" id="GO:0006094">
    <property type="term" value="P:gluconeogenesis"/>
    <property type="evidence" value="ECO:0007669"/>
    <property type="project" value="UniProtKB-UniPathway"/>
</dbReference>
<comment type="pathway">
    <text evidence="3">Carbohydrate degradation; glycolysis; D-glyceraldehyde 3-phosphate from glycerone phosphate: step 1/1.</text>
</comment>
<evidence type="ECO:0000256" key="2">
    <source>
        <dbReference type="ARBA" id="ARBA00023235"/>
    </source>
</evidence>
<dbReference type="GO" id="GO:0019563">
    <property type="term" value="P:glycerol catabolic process"/>
    <property type="evidence" value="ECO:0007669"/>
    <property type="project" value="TreeGrafter"/>
</dbReference>
<dbReference type="EMBL" id="PSZP01000055">
    <property type="protein sequence ID" value="TCG10368.1"/>
    <property type="molecule type" value="Genomic_DNA"/>
</dbReference>
<dbReference type="InterPro" id="IPR000652">
    <property type="entry name" value="Triosephosphate_isomerase"/>
</dbReference>
<comment type="subcellular location">
    <subcellularLocation>
        <location evidence="3">Cytoplasm</location>
    </subcellularLocation>
</comment>
<comment type="pathway">
    <text evidence="3">Carbohydrate biosynthesis; gluconeogenesis.</text>
</comment>
<name>A0A4V2NHW0_9MOLU</name>
<dbReference type="PROSITE" id="PS51440">
    <property type="entry name" value="TIM_2"/>
    <property type="match status" value="1"/>
</dbReference>
<dbReference type="UniPathway" id="UPA00109">
    <property type="reaction ID" value="UER00189"/>
</dbReference>
<dbReference type="GO" id="GO:0004807">
    <property type="term" value="F:triose-phosphate isomerase activity"/>
    <property type="evidence" value="ECO:0007669"/>
    <property type="project" value="UniProtKB-UniRule"/>
</dbReference>
<dbReference type="Pfam" id="PF00121">
    <property type="entry name" value="TIM"/>
    <property type="match status" value="1"/>
</dbReference>
<feature type="non-terminal residue" evidence="4">
    <location>
        <position position="199"/>
    </location>
</feature>
<dbReference type="PANTHER" id="PTHR21139">
    <property type="entry name" value="TRIOSEPHOSPHATE ISOMERASE"/>
    <property type="match status" value="1"/>
</dbReference>
<comment type="caution">
    <text evidence="4">The sequence shown here is derived from an EMBL/GenBank/DDBJ whole genome shotgun (WGS) entry which is preliminary data.</text>
</comment>
<evidence type="ECO:0000256" key="1">
    <source>
        <dbReference type="ARBA" id="ARBA00007422"/>
    </source>
</evidence>
<dbReference type="OrthoDB" id="9809429at2"/>
<dbReference type="PROSITE" id="PS00171">
    <property type="entry name" value="TIM_1"/>
    <property type="match status" value="1"/>
</dbReference>
<keyword evidence="3" id="KW-0963">Cytoplasm</keyword>
<dbReference type="InterPro" id="IPR013785">
    <property type="entry name" value="Aldolase_TIM"/>
</dbReference>
<dbReference type="PANTHER" id="PTHR21139:SF42">
    <property type="entry name" value="TRIOSEPHOSPHATE ISOMERASE"/>
    <property type="match status" value="1"/>
</dbReference>
<dbReference type="GO" id="GO:0005829">
    <property type="term" value="C:cytosol"/>
    <property type="evidence" value="ECO:0007669"/>
    <property type="project" value="TreeGrafter"/>
</dbReference>
<dbReference type="AlphaFoldDB" id="A0A4V2NHW0"/>
<dbReference type="Proteomes" id="UP000291072">
    <property type="component" value="Unassembled WGS sequence"/>
</dbReference>
<evidence type="ECO:0000256" key="3">
    <source>
        <dbReference type="RuleBase" id="RU363013"/>
    </source>
</evidence>